<dbReference type="InterPro" id="IPR036412">
    <property type="entry name" value="HAD-like_sf"/>
</dbReference>
<organism evidence="2">
    <name type="scientific">Thermohahella caldifontis</name>
    <dbReference type="NCBI Taxonomy" id="3142973"/>
    <lineage>
        <taxon>Bacteria</taxon>
        <taxon>Pseudomonadati</taxon>
        <taxon>Pseudomonadota</taxon>
        <taxon>Gammaproteobacteria</taxon>
        <taxon>Oceanospirillales</taxon>
        <taxon>Hahellaceae</taxon>
        <taxon>Thermohahella</taxon>
    </lineage>
</organism>
<dbReference type="Gene3D" id="1.10.150.730">
    <property type="match status" value="2"/>
</dbReference>
<dbReference type="GO" id="GO:0006281">
    <property type="term" value="P:DNA repair"/>
    <property type="evidence" value="ECO:0007669"/>
    <property type="project" value="TreeGrafter"/>
</dbReference>
<dbReference type="InterPro" id="IPR041492">
    <property type="entry name" value="HAD_2"/>
</dbReference>
<dbReference type="GO" id="GO:0005829">
    <property type="term" value="C:cytosol"/>
    <property type="evidence" value="ECO:0007669"/>
    <property type="project" value="TreeGrafter"/>
</dbReference>
<dbReference type="PANTHER" id="PTHR43434:SF24">
    <property type="entry name" value="HYDROLASE-RELATED"/>
    <property type="match status" value="1"/>
</dbReference>
<accession>A0AB39UUD2</accession>
<dbReference type="InterPro" id="IPR006439">
    <property type="entry name" value="HAD-SF_hydro_IA"/>
</dbReference>
<dbReference type="Gene3D" id="3.40.50.1000">
    <property type="entry name" value="HAD superfamily/HAD-like"/>
    <property type="match status" value="2"/>
</dbReference>
<name>A0AB39UUD2_9GAMM</name>
<dbReference type="NCBIfam" id="TIGR01549">
    <property type="entry name" value="HAD-SF-IA-v1"/>
    <property type="match status" value="2"/>
</dbReference>
<evidence type="ECO:0000256" key="1">
    <source>
        <dbReference type="SAM" id="MobiDB-lite"/>
    </source>
</evidence>
<gene>
    <name evidence="2" type="ORF">AAIA72_12415</name>
</gene>
<dbReference type="InterPro" id="IPR050155">
    <property type="entry name" value="HAD-like_hydrolase_sf"/>
</dbReference>
<dbReference type="EMBL" id="CP154858">
    <property type="protein sequence ID" value="XDT71607.1"/>
    <property type="molecule type" value="Genomic_DNA"/>
</dbReference>
<dbReference type="Pfam" id="PF13419">
    <property type="entry name" value="HAD_2"/>
    <property type="match status" value="2"/>
</dbReference>
<protein>
    <submittedName>
        <fullName evidence="2">HAD-IA family hydrolase</fullName>
    </submittedName>
</protein>
<dbReference type="SFLD" id="SFLDG01129">
    <property type="entry name" value="C1.5:_HAD__Beta-PGM__Phosphata"/>
    <property type="match status" value="2"/>
</dbReference>
<reference evidence="2" key="1">
    <citation type="submission" date="2024-05" db="EMBL/GenBank/DDBJ databases">
        <title>Genome sequencing of novel strain.</title>
        <authorList>
            <person name="Ganbat D."/>
            <person name="Ganbat S."/>
            <person name="Lee S.-J."/>
        </authorList>
    </citation>
    <scope>NUCLEOTIDE SEQUENCE</scope>
    <source>
        <strain evidence="2">SMD15-11</strain>
    </source>
</reference>
<dbReference type="RefSeq" id="WP_369600634.1">
    <property type="nucleotide sequence ID" value="NZ_CP154858.1"/>
</dbReference>
<dbReference type="SFLD" id="SFLDS00003">
    <property type="entry name" value="Haloacid_Dehalogenase"/>
    <property type="match status" value="2"/>
</dbReference>
<proteinExistence type="predicted"/>
<evidence type="ECO:0000313" key="2">
    <source>
        <dbReference type="EMBL" id="XDT71607.1"/>
    </source>
</evidence>
<dbReference type="PANTHER" id="PTHR43434">
    <property type="entry name" value="PHOSPHOGLYCOLATE PHOSPHATASE"/>
    <property type="match status" value="1"/>
</dbReference>
<keyword evidence="2" id="KW-0378">Hydrolase</keyword>
<dbReference type="SUPFAM" id="SSF56784">
    <property type="entry name" value="HAD-like"/>
    <property type="match status" value="2"/>
</dbReference>
<sequence>MSTAKLTWPDVILFDWHGTLVDTHDAMFAAMEEVLSQFEELGLVRHLLPEDQCRTADDIRLVRYIRIYRHLHPTILAERRISRTEIFNAIFGENEEAKQIAHEAYNACYARHFGEVHPYQAGITEYLTALRKLGIRTGVATNRSRAFLDAELKQVEGGAWQALLDVIRCADDVARYKPHPDVIHAALEAMGHRHGPVWYVGDSRMDMLTAHNARVTPLFYNGAWWDEDWIADHLMSEARTRPARILPDFEALMATLESVASEAQREALNRERPPAAPPPPAPPPRQEPDWHPAIAKLQVPRAILFDWHATLADTLDAMYNAVDDLLEELEELDLLDRLVPEGKSRSPEDAKLVAYVREHYSLHPKVKADRKISRTDIFEVLFGDDEEAKQIAHRRFNFHYRNYFGNVLPFEPGIREMLTALRELPILTGVMTNRDREFFEHELQAIDGTGWAHFFDCWVCGDDTERRKPHPDPLFKACEMLDIPPGRDVWYVGDSTTDIIAASRAGMTGVFYNGAQWDQRWLNTIFPRSERFPWVPDVVVNSFSEFWAMLLTCMSGP</sequence>
<dbReference type="GO" id="GO:0008967">
    <property type="term" value="F:phosphoglycolate phosphatase activity"/>
    <property type="evidence" value="ECO:0007669"/>
    <property type="project" value="TreeGrafter"/>
</dbReference>
<dbReference type="InterPro" id="IPR023214">
    <property type="entry name" value="HAD_sf"/>
</dbReference>
<feature type="compositionally biased region" description="Pro residues" evidence="1">
    <location>
        <begin position="274"/>
        <end position="285"/>
    </location>
</feature>
<dbReference type="KEGG" id="tcd:AAIA72_12415"/>
<feature type="compositionally biased region" description="Basic and acidic residues" evidence="1">
    <location>
        <begin position="263"/>
        <end position="273"/>
    </location>
</feature>
<feature type="region of interest" description="Disordered" evidence="1">
    <location>
        <begin position="262"/>
        <end position="290"/>
    </location>
</feature>
<dbReference type="AlphaFoldDB" id="A0AB39UUD2"/>